<gene>
    <name evidence="1" type="ORF">AYI69_g9169</name>
</gene>
<evidence type="ECO:0000313" key="1">
    <source>
        <dbReference type="EMBL" id="OMJ13013.1"/>
    </source>
</evidence>
<protein>
    <submittedName>
        <fullName evidence="1">Uncharacterized protein</fullName>
    </submittedName>
</protein>
<comment type="caution">
    <text evidence="1">The sequence shown here is derived from an EMBL/GenBank/DDBJ whole genome shotgun (WGS) entry which is preliminary data.</text>
</comment>
<sequence>MIPDQGSPLYTTWMIVFNARLGSFISEIYTDLQQFLGCARTPKLSQDSSFMTSLYVICDLDEIYEDIADLGQVLASVSMYYTSNFNTSKYNNDIYGLHF</sequence>
<dbReference type="EMBL" id="LSSM01005272">
    <property type="protein sequence ID" value="OMJ13013.1"/>
    <property type="molecule type" value="Genomic_DNA"/>
</dbReference>
<evidence type="ECO:0000313" key="2">
    <source>
        <dbReference type="Proteomes" id="UP000187429"/>
    </source>
</evidence>
<keyword evidence="2" id="KW-1185">Reference proteome</keyword>
<organism evidence="1 2">
    <name type="scientific">Smittium culicis</name>
    <dbReference type="NCBI Taxonomy" id="133412"/>
    <lineage>
        <taxon>Eukaryota</taxon>
        <taxon>Fungi</taxon>
        <taxon>Fungi incertae sedis</taxon>
        <taxon>Zoopagomycota</taxon>
        <taxon>Kickxellomycotina</taxon>
        <taxon>Harpellomycetes</taxon>
        <taxon>Harpellales</taxon>
        <taxon>Legeriomycetaceae</taxon>
        <taxon>Smittium</taxon>
    </lineage>
</organism>
<dbReference type="AlphaFoldDB" id="A0A1R1XEJ3"/>
<accession>A0A1R1XEJ3</accession>
<proteinExistence type="predicted"/>
<dbReference type="Proteomes" id="UP000187429">
    <property type="component" value="Unassembled WGS sequence"/>
</dbReference>
<reference evidence="2" key="1">
    <citation type="submission" date="2017-01" db="EMBL/GenBank/DDBJ databases">
        <authorList>
            <person name="Wang Y."/>
            <person name="White M."/>
            <person name="Kvist S."/>
            <person name="Moncalvo J.-M."/>
        </authorList>
    </citation>
    <scope>NUCLEOTIDE SEQUENCE [LARGE SCALE GENOMIC DNA]</scope>
    <source>
        <strain evidence="2">ID-206-W2</strain>
    </source>
</reference>
<name>A0A1R1XEJ3_9FUNG</name>